<comment type="caution">
    <text evidence="2">The sequence shown here is derived from an EMBL/GenBank/DDBJ whole genome shotgun (WGS) entry which is preliminary data.</text>
</comment>
<feature type="compositionally biased region" description="Gly residues" evidence="1">
    <location>
        <begin position="827"/>
        <end position="839"/>
    </location>
</feature>
<dbReference type="Pfam" id="PF04465">
    <property type="entry name" value="DUF499"/>
    <property type="match status" value="1"/>
</dbReference>
<organism evidence="2 3">
    <name type="scientific">Sphingomonas corticis</name>
    <dbReference type="NCBI Taxonomy" id="2722791"/>
    <lineage>
        <taxon>Bacteria</taxon>
        <taxon>Pseudomonadati</taxon>
        <taxon>Pseudomonadota</taxon>
        <taxon>Alphaproteobacteria</taxon>
        <taxon>Sphingomonadales</taxon>
        <taxon>Sphingomonadaceae</taxon>
        <taxon>Sphingomonas</taxon>
    </lineage>
</organism>
<feature type="region of interest" description="Disordered" evidence="1">
    <location>
        <begin position="815"/>
        <end position="881"/>
    </location>
</feature>
<dbReference type="RefSeq" id="WP_168134876.1">
    <property type="nucleotide sequence ID" value="NZ_JAAVJH010000006.1"/>
</dbReference>
<feature type="region of interest" description="Disordered" evidence="1">
    <location>
        <begin position="713"/>
        <end position="736"/>
    </location>
</feature>
<accession>A0ABX1CQV0</accession>
<sequence>MSAPTIYDLCAPRPDVLSGAMSEGDFAARLGPVVNRTGHPDYVDPIRFFTNTYPTAGLKELLDQVLRRLSGTPGAVSSVFRLDTSFGGGKTHGLIALIHAARSAASIPNLAEFTSVTMPGTARVSAFDGEASDPTNGRAMGDGVLAYTPWGELAYQLRGRDGYERVRASDVERKAPGSETLSELLGDEPALIVLDEIGEYLRKSPGAGGRDQLAAFIKALFSAVESSPRAAVVFTLAVRADGKATDAFAAENEAVAKLIAEAESVSGRKATILNPTGDDETVAVLRRRLFETIRPGAADEVAAAYATVQADRRVESREGVRGSRLVDTYPFHPDLIDTLTDKTATLADFQRVRGMLRILAKTVAGLWARRAGDAFAIHTHHIDLGQEDVQREFTTRLGQSAFVPAINNDVAGPAGKPALAQVVDADMNAGLLPYASYAARTIFVHTLAFNNELRGITPAQLRYSIASPASDLDLLDASLVRFQTDSAYLDDRPGAPLRFNAEANLTQIIAREEKGIDAERIRLELDSRIKDIFSGDRPTFDPILFPAGAFDVPDDVGDGKPRLVVVKHETLEVSSQLDAVPEFIARMYTRKGAEEDKIRLLRNNLVFLLADERAVSQMREAMSRRIALAELKRPERLVDLADHQQQEILRQEQRSEQAVAVAIQGCYRHLLYPSKAALGDGSVSLGYASIDNPSTAEKPGAGQVQVVRQLSASNKLKSPEDAPDAPAYIRDRTPLKSKRQMTAAALREEFRRDPSLPIQIGDDPFKKIVRKGIEDGVFVYRREDLVAGQGEPMPSIVIDESSVIFTADYAREHGIWPRPAPAPTAGAGTGTGGADGGGTRSPDGGAQSGDAASGGHQAGAGGTATSGAGATAQGGTGEANAASPGTVFVHEGVLKEALTVVFQKARSAKAVSLASVTISPFDYADAFKLLPVAEGVPDATKHVEMEGDLATAAGGELSIRAEGTLTEMKGLREFVEPQLRAASEKRLEVVIRLDFANGLALDGDAPERIVDRLTRFGAAAAFVEASAKVNS</sequence>
<dbReference type="GO" id="GO:0005524">
    <property type="term" value="F:ATP binding"/>
    <property type="evidence" value="ECO:0007669"/>
    <property type="project" value="UniProtKB-KW"/>
</dbReference>
<keyword evidence="2" id="KW-0547">Nucleotide-binding</keyword>
<name>A0ABX1CQV0_9SPHN</name>
<feature type="compositionally biased region" description="Low complexity" evidence="1">
    <location>
        <begin position="840"/>
        <end position="855"/>
    </location>
</feature>
<gene>
    <name evidence="2" type="ORF">HBH26_12190</name>
</gene>
<evidence type="ECO:0000256" key="1">
    <source>
        <dbReference type="SAM" id="MobiDB-lite"/>
    </source>
</evidence>
<evidence type="ECO:0000313" key="3">
    <source>
        <dbReference type="Proteomes" id="UP000732399"/>
    </source>
</evidence>
<dbReference type="EMBL" id="JAAVJH010000006">
    <property type="protein sequence ID" value="NJR79343.1"/>
    <property type="molecule type" value="Genomic_DNA"/>
</dbReference>
<keyword evidence="2" id="KW-0067">ATP-binding</keyword>
<protein>
    <submittedName>
        <fullName evidence="2">ATP-binding protein</fullName>
    </submittedName>
</protein>
<dbReference type="InterPro" id="IPR007555">
    <property type="entry name" value="DUF499"/>
</dbReference>
<proteinExistence type="predicted"/>
<evidence type="ECO:0000313" key="2">
    <source>
        <dbReference type="EMBL" id="NJR79343.1"/>
    </source>
</evidence>
<keyword evidence="3" id="KW-1185">Reference proteome</keyword>
<reference evidence="2 3" key="1">
    <citation type="submission" date="2020-03" db="EMBL/GenBank/DDBJ databases">
        <authorList>
            <person name="Wang L."/>
            <person name="He N."/>
            <person name="Li Y."/>
            <person name="Fang Y."/>
            <person name="Zhang F."/>
        </authorList>
    </citation>
    <scope>NUCLEOTIDE SEQUENCE [LARGE SCALE GENOMIC DNA]</scope>
    <source>
        <strain evidence="2 3">36D10-4-7</strain>
    </source>
</reference>
<dbReference type="Proteomes" id="UP000732399">
    <property type="component" value="Unassembled WGS sequence"/>
</dbReference>